<protein>
    <recommendedName>
        <fullName evidence="3">IPTL-CTERM protein sorting domain-containing protein</fullName>
    </recommendedName>
</protein>
<dbReference type="NCBIfam" id="TIGR04174">
    <property type="entry name" value="IPTL_CTERM"/>
    <property type="match status" value="1"/>
</dbReference>
<dbReference type="Gene3D" id="2.60.120.260">
    <property type="entry name" value="Galactose-binding domain-like"/>
    <property type="match status" value="1"/>
</dbReference>
<evidence type="ECO:0000313" key="4">
    <source>
        <dbReference type="EMBL" id="MBB5744454.1"/>
    </source>
</evidence>
<name>A0A7W9CF91_9CAUL</name>
<dbReference type="AlphaFoldDB" id="A0A7W9CF91"/>
<dbReference type="RefSeq" id="WP_183211443.1">
    <property type="nucleotide sequence ID" value="NZ_JACHOR010000001.1"/>
</dbReference>
<evidence type="ECO:0000313" key="5">
    <source>
        <dbReference type="Proteomes" id="UP000545037"/>
    </source>
</evidence>
<keyword evidence="5" id="KW-1185">Reference proteome</keyword>
<organism evidence="4 5">
    <name type="scientific">Brevundimonas variabilis</name>
    <dbReference type="NCBI Taxonomy" id="74312"/>
    <lineage>
        <taxon>Bacteria</taxon>
        <taxon>Pseudomonadati</taxon>
        <taxon>Pseudomonadota</taxon>
        <taxon>Alphaproteobacteria</taxon>
        <taxon>Caulobacterales</taxon>
        <taxon>Caulobacteraceae</taxon>
        <taxon>Brevundimonas</taxon>
    </lineage>
</organism>
<sequence>MVRRFIGLTIATFGAAALIAFPQAANAADIITNGSFNTDLTGWTLDAGANCTYSWSSDVVPGVTGGHARSSAFGPSTCGLYQTVTLPAGPGALTLSLGTSSSGGGPLDRSSLQIRSTANAVLTTLYTRTGDQPVDSVQTRGPYDLSAYAGQTVRVYFETVHDSGPYIQRIDNVVLDAGAPAPIPTLSEWAMILFGTILAGGAALYIQRRQMAG</sequence>
<feature type="signal peptide" evidence="2">
    <location>
        <begin position="1"/>
        <end position="27"/>
    </location>
</feature>
<dbReference type="Pfam" id="PF18203">
    <property type="entry name" value="IPTL-CTERM"/>
    <property type="match status" value="1"/>
</dbReference>
<feature type="chain" id="PRO_5031546250" description="IPTL-CTERM protein sorting domain-containing protein" evidence="2">
    <location>
        <begin position="28"/>
        <end position="213"/>
    </location>
</feature>
<proteinExistence type="predicted"/>
<reference evidence="4 5" key="1">
    <citation type="submission" date="2020-08" db="EMBL/GenBank/DDBJ databases">
        <title>Genomic Encyclopedia of Type Strains, Phase IV (KMG-IV): sequencing the most valuable type-strain genomes for metagenomic binning, comparative biology and taxonomic classification.</title>
        <authorList>
            <person name="Goeker M."/>
        </authorList>
    </citation>
    <scope>NUCLEOTIDE SEQUENCE [LARGE SCALE GENOMIC DNA]</scope>
    <source>
        <strain evidence="4 5">DSM 4737</strain>
    </source>
</reference>
<evidence type="ECO:0000256" key="2">
    <source>
        <dbReference type="SAM" id="SignalP"/>
    </source>
</evidence>
<dbReference type="InterPro" id="IPR026442">
    <property type="entry name" value="IPTL_CTERM"/>
</dbReference>
<dbReference type="Proteomes" id="UP000545037">
    <property type="component" value="Unassembled WGS sequence"/>
</dbReference>
<feature type="domain" description="IPTL-CTERM protein sorting" evidence="3">
    <location>
        <begin position="181"/>
        <end position="209"/>
    </location>
</feature>
<keyword evidence="1" id="KW-0812">Transmembrane</keyword>
<evidence type="ECO:0000256" key="1">
    <source>
        <dbReference type="SAM" id="Phobius"/>
    </source>
</evidence>
<keyword evidence="1" id="KW-0472">Membrane</keyword>
<evidence type="ECO:0000259" key="3">
    <source>
        <dbReference type="Pfam" id="PF18203"/>
    </source>
</evidence>
<keyword evidence="1" id="KW-1133">Transmembrane helix</keyword>
<accession>A0A7W9CF91</accession>
<comment type="caution">
    <text evidence="4">The sequence shown here is derived from an EMBL/GenBank/DDBJ whole genome shotgun (WGS) entry which is preliminary data.</text>
</comment>
<dbReference type="EMBL" id="JACHOR010000001">
    <property type="protein sequence ID" value="MBB5744454.1"/>
    <property type="molecule type" value="Genomic_DNA"/>
</dbReference>
<keyword evidence="2" id="KW-0732">Signal</keyword>
<feature type="transmembrane region" description="Helical" evidence="1">
    <location>
        <begin position="189"/>
        <end position="206"/>
    </location>
</feature>
<gene>
    <name evidence="4" type="ORF">GGR13_000026</name>
</gene>